<organism evidence="2 3">
    <name type="scientific">Hibiscus sabdariffa</name>
    <name type="common">roselle</name>
    <dbReference type="NCBI Taxonomy" id="183260"/>
    <lineage>
        <taxon>Eukaryota</taxon>
        <taxon>Viridiplantae</taxon>
        <taxon>Streptophyta</taxon>
        <taxon>Embryophyta</taxon>
        <taxon>Tracheophyta</taxon>
        <taxon>Spermatophyta</taxon>
        <taxon>Magnoliopsida</taxon>
        <taxon>eudicotyledons</taxon>
        <taxon>Gunneridae</taxon>
        <taxon>Pentapetalae</taxon>
        <taxon>rosids</taxon>
        <taxon>malvids</taxon>
        <taxon>Malvales</taxon>
        <taxon>Malvaceae</taxon>
        <taxon>Malvoideae</taxon>
        <taxon>Hibiscus</taxon>
    </lineage>
</organism>
<name>A0ABR2ET75_9ROSI</name>
<evidence type="ECO:0000256" key="1">
    <source>
        <dbReference type="SAM" id="Phobius"/>
    </source>
</evidence>
<protein>
    <submittedName>
        <fullName evidence="2">Uncharacterized protein</fullName>
    </submittedName>
</protein>
<reference evidence="2 3" key="1">
    <citation type="journal article" date="2024" name="G3 (Bethesda)">
        <title>Genome assembly of Hibiscus sabdariffa L. provides insights into metabolisms of medicinal natural products.</title>
        <authorList>
            <person name="Kim T."/>
        </authorList>
    </citation>
    <scope>NUCLEOTIDE SEQUENCE [LARGE SCALE GENOMIC DNA]</scope>
    <source>
        <strain evidence="2">TK-2024</strain>
        <tissue evidence="2">Old leaves</tissue>
    </source>
</reference>
<keyword evidence="1" id="KW-0472">Membrane</keyword>
<feature type="transmembrane region" description="Helical" evidence="1">
    <location>
        <begin position="171"/>
        <end position="190"/>
    </location>
</feature>
<comment type="caution">
    <text evidence="2">The sequence shown here is derived from an EMBL/GenBank/DDBJ whole genome shotgun (WGS) entry which is preliminary data.</text>
</comment>
<dbReference type="Proteomes" id="UP001472677">
    <property type="component" value="Unassembled WGS sequence"/>
</dbReference>
<dbReference type="EMBL" id="JBBPBM010000010">
    <property type="protein sequence ID" value="KAK8565055.1"/>
    <property type="molecule type" value="Genomic_DNA"/>
</dbReference>
<keyword evidence="3" id="KW-1185">Reference proteome</keyword>
<evidence type="ECO:0000313" key="3">
    <source>
        <dbReference type="Proteomes" id="UP001472677"/>
    </source>
</evidence>
<keyword evidence="1" id="KW-0812">Transmembrane</keyword>
<gene>
    <name evidence="2" type="ORF">V6N12_058630</name>
</gene>
<keyword evidence="1" id="KW-1133">Transmembrane helix</keyword>
<accession>A0ABR2ET75</accession>
<sequence>MSTVEKFRPRCPFNDVFLYLKKEQPILVPHFSKNGWRWLDDCYKWPDERSKTLHKDQARALSMEPITRIKDDEAWIGAVRDDMGFYSDSHREQGLKKEVGGDMWKLCSLRRWLDKGGSLICISLHPNYDVVDVRITKSRPNDGNKPIASGMEEVTLLSKVRRSLTIRYNMLSWNFIFVHALSITIAFYIWKNDKAASSDFYPKCLGILSPYLNVTYDLPLYFSKIWKIKNINIYFMKLPHGSKGIDQATEICQEWVRCIFIGLYHLHCSKNERIVHGLATENSWLECLIRGSMDKGRESKGLQEDEFVQMLDSPSRPSALFLPTFSKSSVNGRE</sequence>
<evidence type="ECO:0000313" key="2">
    <source>
        <dbReference type="EMBL" id="KAK8565055.1"/>
    </source>
</evidence>
<proteinExistence type="predicted"/>